<reference evidence="2" key="1">
    <citation type="submission" date="2019-12" db="EMBL/GenBank/DDBJ databases">
        <title>Genome sequencing and annotation of Brassica cretica.</title>
        <authorList>
            <person name="Studholme D.J."/>
            <person name="Sarris P.F."/>
        </authorList>
    </citation>
    <scope>NUCLEOTIDE SEQUENCE</scope>
    <source>
        <strain evidence="2">PFS-001/15</strain>
        <tissue evidence="2">Leaf</tissue>
    </source>
</reference>
<evidence type="ECO:0000313" key="3">
    <source>
        <dbReference type="Proteomes" id="UP000712281"/>
    </source>
</evidence>
<name>A0A8S9HAQ3_BRACR</name>
<feature type="compositionally biased region" description="Basic and acidic residues" evidence="1">
    <location>
        <begin position="80"/>
        <end position="92"/>
    </location>
</feature>
<dbReference type="AlphaFoldDB" id="A0A8S9HAQ3"/>
<evidence type="ECO:0000256" key="1">
    <source>
        <dbReference type="SAM" id="MobiDB-lite"/>
    </source>
</evidence>
<sequence>MRLSTASDTAPKDSALKPPVDSHPRGTEYNTAPSQDPSFSQRVDRHGRPFEERVPLQATRGRPLANKIIPNIQTTTPRGDLYRLDSPRERVRSPVQSITATENHHTPPQGALLPSTSRGYHQPLQRNLALCDYPVPVNGIPSKEAVLGELKELSHQYVNVADPTESAARRQRVLQSEQNGLVEETAEGIIAAATRAIILSDTEVFPALEPEAVSPAPLPTPAELQKYPDRVVCTPDNNGCQTKESSALERLGCII</sequence>
<feature type="compositionally biased region" description="Basic and acidic residues" evidence="1">
    <location>
        <begin position="42"/>
        <end position="54"/>
    </location>
</feature>
<gene>
    <name evidence="2" type="ORF">F2Q68_00013626</name>
</gene>
<dbReference type="Proteomes" id="UP000712281">
    <property type="component" value="Unassembled WGS sequence"/>
</dbReference>
<organism evidence="2 3">
    <name type="scientific">Brassica cretica</name>
    <name type="common">Mustard</name>
    <dbReference type="NCBI Taxonomy" id="69181"/>
    <lineage>
        <taxon>Eukaryota</taxon>
        <taxon>Viridiplantae</taxon>
        <taxon>Streptophyta</taxon>
        <taxon>Embryophyta</taxon>
        <taxon>Tracheophyta</taxon>
        <taxon>Spermatophyta</taxon>
        <taxon>Magnoliopsida</taxon>
        <taxon>eudicotyledons</taxon>
        <taxon>Gunneridae</taxon>
        <taxon>Pentapetalae</taxon>
        <taxon>rosids</taxon>
        <taxon>malvids</taxon>
        <taxon>Brassicales</taxon>
        <taxon>Brassicaceae</taxon>
        <taxon>Brassiceae</taxon>
        <taxon>Brassica</taxon>
    </lineage>
</organism>
<proteinExistence type="predicted"/>
<dbReference type="EMBL" id="QGKW02001940">
    <property type="protein sequence ID" value="KAF2556191.1"/>
    <property type="molecule type" value="Genomic_DNA"/>
</dbReference>
<feature type="compositionally biased region" description="Basic and acidic residues" evidence="1">
    <location>
        <begin position="10"/>
        <end position="26"/>
    </location>
</feature>
<feature type="compositionally biased region" description="Polar residues" evidence="1">
    <location>
        <begin position="28"/>
        <end position="41"/>
    </location>
</feature>
<accession>A0A8S9HAQ3</accession>
<comment type="caution">
    <text evidence="2">The sequence shown here is derived from an EMBL/GenBank/DDBJ whole genome shotgun (WGS) entry which is preliminary data.</text>
</comment>
<evidence type="ECO:0000313" key="2">
    <source>
        <dbReference type="EMBL" id="KAF2556191.1"/>
    </source>
</evidence>
<feature type="region of interest" description="Disordered" evidence="1">
    <location>
        <begin position="1"/>
        <end position="119"/>
    </location>
</feature>
<protein>
    <submittedName>
        <fullName evidence="2">Uncharacterized protein</fullName>
    </submittedName>
</protein>